<sequence>MIESHANALHTCSDSACCGPRPLESLPTTYSELQTVIDKGRDRGASTLAVCYTAAAGLLDRDTEETRAAVTALVYDCSEFTVFSCEE</sequence>
<comment type="caution">
    <text evidence="1">The sequence shown here is derived from an EMBL/GenBank/DDBJ whole genome shotgun (WGS) entry which is preliminary data.</text>
</comment>
<name>A0A016SGZ2_9BILA</name>
<gene>
    <name evidence="1" type="primary">Acey_s0230.g2942</name>
    <name evidence="1" type="ORF">Y032_0230g2942</name>
</gene>
<accession>A0A016SGZ2</accession>
<organism evidence="1 2">
    <name type="scientific">Ancylostoma ceylanicum</name>
    <dbReference type="NCBI Taxonomy" id="53326"/>
    <lineage>
        <taxon>Eukaryota</taxon>
        <taxon>Metazoa</taxon>
        <taxon>Ecdysozoa</taxon>
        <taxon>Nematoda</taxon>
        <taxon>Chromadorea</taxon>
        <taxon>Rhabditida</taxon>
        <taxon>Rhabditina</taxon>
        <taxon>Rhabditomorpha</taxon>
        <taxon>Strongyloidea</taxon>
        <taxon>Ancylostomatidae</taxon>
        <taxon>Ancylostomatinae</taxon>
        <taxon>Ancylostoma</taxon>
    </lineage>
</organism>
<dbReference type="EMBL" id="JARK01001566">
    <property type="protein sequence ID" value="EYB89534.1"/>
    <property type="molecule type" value="Genomic_DNA"/>
</dbReference>
<reference evidence="2" key="1">
    <citation type="journal article" date="2015" name="Nat. Genet.">
        <title>The genome and transcriptome of the zoonotic hookworm Ancylostoma ceylanicum identify infection-specific gene families.</title>
        <authorList>
            <person name="Schwarz E.M."/>
            <person name="Hu Y."/>
            <person name="Antoshechkin I."/>
            <person name="Miller M.M."/>
            <person name="Sternberg P.W."/>
            <person name="Aroian R.V."/>
        </authorList>
    </citation>
    <scope>NUCLEOTIDE SEQUENCE</scope>
    <source>
        <strain evidence="2">HY135</strain>
    </source>
</reference>
<evidence type="ECO:0000313" key="1">
    <source>
        <dbReference type="EMBL" id="EYB89534.1"/>
    </source>
</evidence>
<proteinExistence type="predicted"/>
<dbReference type="AlphaFoldDB" id="A0A016SGZ2"/>
<evidence type="ECO:0000313" key="2">
    <source>
        <dbReference type="Proteomes" id="UP000024635"/>
    </source>
</evidence>
<dbReference type="Proteomes" id="UP000024635">
    <property type="component" value="Unassembled WGS sequence"/>
</dbReference>
<keyword evidence="2" id="KW-1185">Reference proteome</keyword>
<protein>
    <submittedName>
        <fullName evidence="1">Uncharacterized protein</fullName>
    </submittedName>
</protein>